<comment type="caution">
    <text evidence="6">The sequence shown here is derived from an EMBL/GenBank/DDBJ whole genome shotgun (WGS) entry which is preliminary data.</text>
</comment>
<dbReference type="InterPro" id="IPR050922">
    <property type="entry name" value="LytR/CpsA/Psr_CW_biosynth"/>
</dbReference>
<dbReference type="InterPro" id="IPR004474">
    <property type="entry name" value="LytR_CpsA_psr"/>
</dbReference>
<dbReference type="RefSeq" id="WP_311598469.1">
    <property type="nucleotide sequence ID" value="NZ_JAVREM010000012.1"/>
</dbReference>
<keyword evidence="3" id="KW-0812">Transmembrane</keyword>
<proteinExistence type="inferred from homology"/>
<evidence type="ECO:0000313" key="6">
    <source>
        <dbReference type="EMBL" id="MDT0319270.1"/>
    </source>
</evidence>
<dbReference type="Proteomes" id="UP001183420">
    <property type="component" value="Unassembled WGS sequence"/>
</dbReference>
<evidence type="ECO:0000256" key="2">
    <source>
        <dbReference type="SAM" id="MobiDB-lite"/>
    </source>
</evidence>
<comment type="similarity">
    <text evidence="1">Belongs to the LytR/CpsA/Psr (LCP) family.</text>
</comment>
<dbReference type="Gene3D" id="3.30.70.2390">
    <property type="match status" value="1"/>
</dbReference>
<feature type="domain" description="LytR/CpsA/Psr regulator C-terminal" evidence="5">
    <location>
        <begin position="481"/>
        <end position="567"/>
    </location>
</feature>
<keyword evidence="3" id="KW-1133">Transmembrane helix</keyword>
<feature type="compositionally biased region" description="Low complexity" evidence="2">
    <location>
        <begin position="60"/>
        <end position="84"/>
    </location>
</feature>
<evidence type="ECO:0000256" key="3">
    <source>
        <dbReference type="SAM" id="Phobius"/>
    </source>
</evidence>
<protein>
    <submittedName>
        <fullName evidence="6">LCP family protein</fullName>
    </submittedName>
</protein>
<feature type="region of interest" description="Disordered" evidence="2">
    <location>
        <begin position="1"/>
        <end position="155"/>
    </location>
</feature>
<name>A0ABU2LNW6_9ACTN</name>
<evidence type="ECO:0000256" key="1">
    <source>
        <dbReference type="ARBA" id="ARBA00006068"/>
    </source>
</evidence>
<dbReference type="EMBL" id="JAVREM010000012">
    <property type="protein sequence ID" value="MDT0319270.1"/>
    <property type="molecule type" value="Genomic_DNA"/>
</dbReference>
<dbReference type="PANTHER" id="PTHR33392">
    <property type="entry name" value="POLYISOPRENYL-TEICHOIC ACID--PEPTIDOGLYCAN TEICHOIC ACID TRANSFERASE TAGU"/>
    <property type="match status" value="1"/>
</dbReference>
<keyword evidence="3" id="KW-0472">Membrane</keyword>
<feature type="domain" description="Cell envelope-related transcriptional attenuator" evidence="4">
    <location>
        <begin position="266"/>
        <end position="398"/>
    </location>
</feature>
<feature type="compositionally biased region" description="Gly residues" evidence="2">
    <location>
        <begin position="45"/>
        <end position="59"/>
    </location>
</feature>
<gene>
    <name evidence="6" type="ORF">RNC47_13070</name>
</gene>
<feature type="transmembrane region" description="Helical" evidence="3">
    <location>
        <begin position="201"/>
        <end position="219"/>
    </location>
</feature>
<dbReference type="Gene3D" id="3.40.630.190">
    <property type="entry name" value="LCP protein"/>
    <property type="match status" value="1"/>
</dbReference>
<organism evidence="6 7">
    <name type="scientific">Streptomyces millisiae</name>
    <dbReference type="NCBI Taxonomy" id="3075542"/>
    <lineage>
        <taxon>Bacteria</taxon>
        <taxon>Bacillati</taxon>
        <taxon>Actinomycetota</taxon>
        <taxon>Actinomycetes</taxon>
        <taxon>Kitasatosporales</taxon>
        <taxon>Streptomycetaceae</taxon>
        <taxon>Streptomyces</taxon>
    </lineage>
</organism>
<evidence type="ECO:0000313" key="7">
    <source>
        <dbReference type="Proteomes" id="UP001183420"/>
    </source>
</evidence>
<accession>A0ABU2LNW6</accession>
<sequence>MNDRQDPYGQFGQPGQIYGYDEYGRPIYGTEPQQPPAQGEYDYGYGTGGQQDYGYGYGQDTGQQAPVQDQGHQQGQYPQQDQSQGGYGYGYGYGYGGDTSYGTAPAGHDTGQQAPVQDHGPEPAAPTAGPAPATQDPPATPSVPPARGAEPADGEYQTEQFAFVEEEDGKAEDVIDWLKFSESRTERREEAKRRGRTRKRLLVVLLVLAVLGGVGYLYATDRLPFLADSGTGGETATGAQVRDVVVVHLRPLDSDETSTVLLVGNETTETGTTLLLPNELSVTPDGGTTTLGQAVANEGAASVREAVGGLLGADIQGTWRLDTPYLETLVELVGGITLTTDAEVPGEDGEDPLVPRGEDVQLAGRAAVAYATLRGEDEPGSAQLARFGQVLQAVLEKLPADEAGATRVVEGLNQIVDPSLTEDQLGNLLARLAGYAQGDAYETTQLPVEVDGSISDETAEGLVSEVLGGTVSNADPNGAPRIGVRDASGVQGNAETARIALVNGGFTVVDSRAAGGTEPSSQVVYGDEAHRETALEAARTLGLPEEAVTQGDGAGNVDVTIILGEDYGG</sequence>
<dbReference type="PANTHER" id="PTHR33392:SF6">
    <property type="entry name" value="POLYISOPRENYL-TEICHOIC ACID--PEPTIDOGLYCAN TEICHOIC ACID TRANSFERASE TAGU"/>
    <property type="match status" value="1"/>
</dbReference>
<feature type="compositionally biased region" description="Low complexity" evidence="2">
    <location>
        <begin position="125"/>
        <end position="137"/>
    </location>
</feature>
<evidence type="ECO:0000259" key="5">
    <source>
        <dbReference type="Pfam" id="PF13399"/>
    </source>
</evidence>
<dbReference type="InterPro" id="IPR027381">
    <property type="entry name" value="LytR/CpsA/Psr_C"/>
</dbReference>
<feature type="compositionally biased region" description="Gly residues" evidence="2">
    <location>
        <begin position="85"/>
        <end position="99"/>
    </location>
</feature>
<reference evidence="7" key="1">
    <citation type="submission" date="2023-07" db="EMBL/GenBank/DDBJ databases">
        <title>30 novel species of actinomycetes from the DSMZ collection.</title>
        <authorList>
            <person name="Nouioui I."/>
        </authorList>
    </citation>
    <scope>NUCLEOTIDE SEQUENCE [LARGE SCALE GENOMIC DNA]</scope>
    <source>
        <strain evidence="7">DSM 44918</strain>
    </source>
</reference>
<dbReference type="Pfam" id="PF03816">
    <property type="entry name" value="LytR_cpsA_psr"/>
    <property type="match status" value="1"/>
</dbReference>
<dbReference type="Pfam" id="PF13399">
    <property type="entry name" value="LytR_C"/>
    <property type="match status" value="1"/>
</dbReference>
<evidence type="ECO:0000259" key="4">
    <source>
        <dbReference type="Pfam" id="PF03816"/>
    </source>
</evidence>
<keyword evidence="7" id="KW-1185">Reference proteome</keyword>